<dbReference type="KEGG" id="gfl:GRFL_0729"/>
<protein>
    <submittedName>
        <fullName evidence="1">Cell division protein FtsQ</fullName>
    </submittedName>
</protein>
<evidence type="ECO:0000313" key="1">
    <source>
        <dbReference type="EMBL" id="APU67453.1"/>
    </source>
</evidence>
<dbReference type="AlphaFoldDB" id="A0A1L7I2P1"/>
<evidence type="ECO:0000313" key="2">
    <source>
        <dbReference type="Proteomes" id="UP000186230"/>
    </source>
</evidence>
<dbReference type="Proteomes" id="UP000186230">
    <property type="component" value="Chromosome"/>
</dbReference>
<dbReference type="EMBL" id="CP016359">
    <property type="protein sequence ID" value="APU67453.1"/>
    <property type="molecule type" value="Genomic_DNA"/>
</dbReference>
<name>A0A1L7I2P1_9FLAO</name>
<accession>A0A1L7I2P1</accession>
<organism evidence="1 2">
    <name type="scientific">Christiangramia flava JLT2011</name>
    <dbReference type="NCBI Taxonomy" id="1229726"/>
    <lineage>
        <taxon>Bacteria</taxon>
        <taxon>Pseudomonadati</taxon>
        <taxon>Bacteroidota</taxon>
        <taxon>Flavobacteriia</taxon>
        <taxon>Flavobacteriales</taxon>
        <taxon>Flavobacteriaceae</taxon>
        <taxon>Christiangramia</taxon>
    </lineage>
</organism>
<dbReference type="GO" id="GO:0051301">
    <property type="term" value="P:cell division"/>
    <property type="evidence" value="ECO:0007669"/>
    <property type="project" value="UniProtKB-KW"/>
</dbReference>
<dbReference type="STRING" id="1229726.GRFL_0729"/>
<keyword evidence="2" id="KW-1185">Reference proteome</keyword>
<dbReference type="RefSeq" id="WP_083643324.1">
    <property type="nucleotide sequence ID" value="NZ_AMRU01000003.1"/>
</dbReference>
<keyword evidence="1" id="KW-0132">Cell division</keyword>
<gene>
    <name evidence="1" type="ORF">GRFL_0729</name>
</gene>
<dbReference type="OrthoDB" id="1466667at2"/>
<keyword evidence="1" id="KW-0131">Cell cycle</keyword>
<reference evidence="1 2" key="1">
    <citation type="submission" date="2016-07" db="EMBL/GenBank/DDBJ databases">
        <title>Multi-omics approach to identify versatile polysaccharide utilization systems of a marine flavobacterium Gramella flava.</title>
        <authorList>
            <person name="Tang K."/>
        </authorList>
    </citation>
    <scope>NUCLEOTIDE SEQUENCE [LARGE SCALE GENOMIC DNA]</scope>
    <source>
        <strain evidence="1 2">JLT2011</strain>
    </source>
</reference>
<proteinExistence type="predicted"/>
<sequence>MKRSLPYIKAGFLLVLVVFLFGFAEKRHSARKINDVKVHFTDSENLYVPEEVVNKLLIQNDGATSGEGLEALDLNRVESLLNAHDMIENAEVYLTLDGQLAATVSQRKPIGRAIGNSSFYLDRQGKVMPLSAYYSARVPLLTGFNEKNVSEVYPLLNQVEKDDFLKKHITGIHRLPGGKMEVHVRGCDFDVYFGDSSRTVLKFNNFKAFYKKAQKDKKLNTYKKVNLQFGDQVVCTKK</sequence>